<reference evidence="16" key="1">
    <citation type="submission" date="2017-04" db="EMBL/GenBank/DDBJ databases">
        <title>Function of individual gut microbiota members based on whole genome sequencing of pure cultures obtained from chicken caecum.</title>
        <authorList>
            <person name="Medvecky M."/>
            <person name="Cejkova D."/>
            <person name="Polansky O."/>
            <person name="Karasova D."/>
            <person name="Kubasova T."/>
            <person name="Cizek A."/>
            <person name="Rychlik I."/>
        </authorList>
    </citation>
    <scope>NUCLEOTIDE SEQUENCE [LARGE SCALE GENOMIC DNA]</scope>
    <source>
        <strain evidence="16">An273</strain>
    </source>
</reference>
<dbReference type="EMBL" id="NFJD01000001">
    <property type="protein sequence ID" value="OUO57212.1"/>
    <property type="molecule type" value="Genomic_DNA"/>
</dbReference>
<evidence type="ECO:0000256" key="9">
    <source>
        <dbReference type="ARBA" id="ARBA00022833"/>
    </source>
</evidence>
<feature type="transmembrane region" description="Helical" evidence="13">
    <location>
        <begin position="127"/>
        <end position="147"/>
    </location>
</feature>
<organism evidence="15 16">
    <name type="scientific">Candidatus Avelusimicrobium gallicola</name>
    <dbReference type="NCBI Taxonomy" id="2562704"/>
    <lineage>
        <taxon>Bacteria</taxon>
        <taxon>Pseudomonadati</taxon>
        <taxon>Elusimicrobiota</taxon>
        <taxon>Elusimicrobia</taxon>
        <taxon>Elusimicrobiales</taxon>
        <taxon>Elusimicrobiaceae</taxon>
        <taxon>Candidatus Avelusimicrobium</taxon>
    </lineage>
</organism>
<dbReference type="GO" id="GO:0046872">
    <property type="term" value="F:metal ion binding"/>
    <property type="evidence" value="ECO:0007669"/>
    <property type="project" value="UniProtKB-KW"/>
</dbReference>
<feature type="transmembrane region" description="Helical" evidence="13">
    <location>
        <begin position="49"/>
        <end position="69"/>
    </location>
</feature>
<dbReference type="InterPro" id="IPR044537">
    <property type="entry name" value="Rip2-like"/>
</dbReference>
<evidence type="ECO:0000259" key="14">
    <source>
        <dbReference type="Pfam" id="PF02163"/>
    </source>
</evidence>
<evidence type="ECO:0000313" key="16">
    <source>
        <dbReference type="Proteomes" id="UP000196368"/>
    </source>
</evidence>
<keyword evidence="11" id="KW-0482">Metalloprotease</keyword>
<proteinExistence type="inferred from homology"/>
<keyword evidence="8" id="KW-0378">Hydrolase</keyword>
<keyword evidence="10 13" id="KW-1133">Transmembrane helix</keyword>
<name>A0A1Y4DEZ3_9BACT</name>
<dbReference type="RefSeq" id="WP_087286130.1">
    <property type="nucleotide sequence ID" value="NZ_NFJD01000001.1"/>
</dbReference>
<feature type="transmembrane region" description="Helical" evidence="13">
    <location>
        <begin position="90"/>
        <end position="115"/>
    </location>
</feature>
<accession>A0A1Y4DEZ3</accession>
<protein>
    <recommendedName>
        <fullName evidence="14">Peptidase M50 domain-containing protein</fullName>
    </recommendedName>
</protein>
<keyword evidence="16" id="KW-1185">Reference proteome</keyword>
<feature type="transmembrane region" description="Helical" evidence="13">
    <location>
        <begin position="177"/>
        <end position="196"/>
    </location>
</feature>
<dbReference type="GO" id="GO:0006508">
    <property type="term" value="P:proteolysis"/>
    <property type="evidence" value="ECO:0007669"/>
    <property type="project" value="UniProtKB-KW"/>
</dbReference>
<evidence type="ECO:0000256" key="2">
    <source>
        <dbReference type="ARBA" id="ARBA00004651"/>
    </source>
</evidence>
<keyword evidence="6 13" id="KW-0812">Transmembrane</keyword>
<keyword evidence="7" id="KW-0479">Metal-binding</keyword>
<dbReference type="AlphaFoldDB" id="A0A1Y4DEZ3"/>
<evidence type="ECO:0000256" key="10">
    <source>
        <dbReference type="ARBA" id="ARBA00022989"/>
    </source>
</evidence>
<keyword evidence="12 13" id="KW-0472">Membrane</keyword>
<sequence>MEVIVFLPILFFSIVLHEFAHGLAAYRLGDDTAYLSGRLTLNPLHHIDPIGTLAVPALCWLIGMPLFGWAKPVPINPMRMPSPRRDMGKVAFAGPAVNLLLAVVCVLVMKILLVGQAFFSARALEQLFLFLQYGMFINVFLAVFNLIPIPPLDGGRIVTALLPLQAALKYDGFFGRYGMYVVLALILTGAVKYILLPPTMLVVGAFSKFLM</sequence>
<dbReference type="CDD" id="cd06158">
    <property type="entry name" value="S2P-M50_like_1"/>
    <property type="match status" value="1"/>
</dbReference>
<dbReference type="GO" id="GO:0005886">
    <property type="term" value="C:plasma membrane"/>
    <property type="evidence" value="ECO:0007669"/>
    <property type="project" value="UniProtKB-SubCell"/>
</dbReference>
<keyword evidence="4" id="KW-1003">Cell membrane</keyword>
<comment type="cofactor">
    <cofactor evidence="1">
        <name>Zn(2+)</name>
        <dbReference type="ChEBI" id="CHEBI:29105"/>
    </cofactor>
</comment>
<evidence type="ECO:0000256" key="1">
    <source>
        <dbReference type="ARBA" id="ARBA00001947"/>
    </source>
</evidence>
<evidence type="ECO:0000256" key="4">
    <source>
        <dbReference type="ARBA" id="ARBA00022475"/>
    </source>
</evidence>
<gene>
    <name evidence="15" type="ORF">B5F75_00065</name>
</gene>
<dbReference type="Proteomes" id="UP000196368">
    <property type="component" value="Unassembled WGS sequence"/>
</dbReference>
<dbReference type="PANTHER" id="PTHR35864:SF1">
    <property type="entry name" value="ZINC METALLOPROTEASE YWHC-RELATED"/>
    <property type="match status" value="1"/>
</dbReference>
<evidence type="ECO:0000256" key="3">
    <source>
        <dbReference type="ARBA" id="ARBA00007931"/>
    </source>
</evidence>
<keyword evidence="9" id="KW-0862">Zinc</keyword>
<evidence type="ECO:0000256" key="5">
    <source>
        <dbReference type="ARBA" id="ARBA00022670"/>
    </source>
</evidence>
<keyword evidence="5" id="KW-0645">Protease</keyword>
<feature type="domain" description="Peptidase M50" evidence="14">
    <location>
        <begin position="6"/>
        <end position="187"/>
    </location>
</feature>
<dbReference type="InterPro" id="IPR008915">
    <property type="entry name" value="Peptidase_M50"/>
</dbReference>
<dbReference type="OrthoDB" id="9800627at2"/>
<comment type="similarity">
    <text evidence="3">Belongs to the peptidase M50B family.</text>
</comment>
<evidence type="ECO:0000256" key="8">
    <source>
        <dbReference type="ARBA" id="ARBA00022801"/>
    </source>
</evidence>
<evidence type="ECO:0000256" key="6">
    <source>
        <dbReference type="ARBA" id="ARBA00022692"/>
    </source>
</evidence>
<dbReference type="InterPro" id="IPR052348">
    <property type="entry name" value="Metallopeptidase_M50B"/>
</dbReference>
<evidence type="ECO:0000256" key="12">
    <source>
        <dbReference type="ARBA" id="ARBA00023136"/>
    </source>
</evidence>
<dbReference type="Pfam" id="PF02163">
    <property type="entry name" value="Peptidase_M50"/>
    <property type="match status" value="1"/>
</dbReference>
<evidence type="ECO:0000313" key="15">
    <source>
        <dbReference type="EMBL" id="OUO57212.1"/>
    </source>
</evidence>
<evidence type="ECO:0000256" key="7">
    <source>
        <dbReference type="ARBA" id="ARBA00022723"/>
    </source>
</evidence>
<dbReference type="GO" id="GO:0008237">
    <property type="term" value="F:metallopeptidase activity"/>
    <property type="evidence" value="ECO:0007669"/>
    <property type="project" value="UniProtKB-KW"/>
</dbReference>
<evidence type="ECO:0000256" key="11">
    <source>
        <dbReference type="ARBA" id="ARBA00023049"/>
    </source>
</evidence>
<evidence type="ECO:0000256" key="13">
    <source>
        <dbReference type="SAM" id="Phobius"/>
    </source>
</evidence>
<comment type="caution">
    <text evidence="15">The sequence shown here is derived from an EMBL/GenBank/DDBJ whole genome shotgun (WGS) entry which is preliminary data.</text>
</comment>
<comment type="subcellular location">
    <subcellularLocation>
        <location evidence="2">Cell membrane</location>
        <topology evidence="2">Multi-pass membrane protein</topology>
    </subcellularLocation>
</comment>
<dbReference type="PANTHER" id="PTHR35864">
    <property type="entry name" value="ZINC METALLOPROTEASE MJ0611-RELATED"/>
    <property type="match status" value="1"/>
</dbReference>